<accession>A0ABU8W6M2</accession>
<dbReference type="InterPro" id="IPR036068">
    <property type="entry name" value="Nicotinate_pribotase-like_C"/>
</dbReference>
<dbReference type="GO" id="GO:0004516">
    <property type="term" value="F:nicotinate phosphoribosyltransferase activity"/>
    <property type="evidence" value="ECO:0007669"/>
    <property type="project" value="UniProtKB-EC"/>
</dbReference>
<name>A0ABU8W6M2_9BURK</name>
<sequence length="401" mass="45946">MIINSLLDTDLYKFTMMQVVLHHFPGARVEYRFKCRNPGVNLARFANQIREEVRHLCSLQFHEAELNYLRTMRFIKSDFVDFLGLFRLNEKYIDIAAQPDGRIEIRIKGPWLHTILFEIPVLAIVNEVYFRNTQPVPDLSRGRRRLATKIAQLQGEGLSDLKIADYGTRRRFSKAWHEEVLRTLSSKLGAVTVPAHIGERSPQLAGTSNVLFAMKLGLIPLGTMAHEYLQACQALGPRLRDSQVFGFEMWGREYRGDLGIALSDVYGMSAFLRDFDLFFCKLFDGSRHDSGDPFQWGERMLAHYVANRVDPRTKTLIFSDGLTMPRTIELYQQFRGRCQLAFGIGTNLTNDLGYEPLQIVIKMIACNDQPVAKLSDTPSKNMCEDEKYLAYLRQVFEIAGA</sequence>
<evidence type="ECO:0000256" key="5">
    <source>
        <dbReference type="ARBA" id="ARBA00022598"/>
    </source>
</evidence>
<evidence type="ECO:0000256" key="4">
    <source>
        <dbReference type="ARBA" id="ARBA00022553"/>
    </source>
</evidence>
<evidence type="ECO:0000313" key="12">
    <source>
        <dbReference type="Proteomes" id="UP001363010"/>
    </source>
</evidence>
<dbReference type="Pfam" id="PF04095">
    <property type="entry name" value="NAPRTase"/>
    <property type="match status" value="1"/>
</dbReference>
<proteinExistence type="inferred from homology"/>
<keyword evidence="5 7" id="KW-0436">Ligase</keyword>
<comment type="pathway">
    <text evidence="1 7 8">Cofactor biosynthesis; NAD(+) biosynthesis; nicotinate D-ribonucleotide from nicotinate: step 1/1.</text>
</comment>
<dbReference type="Pfam" id="PF17767">
    <property type="entry name" value="NAPRTase_N"/>
    <property type="match status" value="1"/>
</dbReference>
<evidence type="ECO:0000259" key="10">
    <source>
        <dbReference type="Pfam" id="PF17767"/>
    </source>
</evidence>
<dbReference type="NCBIfam" id="TIGR01514">
    <property type="entry name" value="NAPRTase"/>
    <property type="match status" value="1"/>
</dbReference>
<feature type="domain" description="Nicotinate/nicotinamide phosphoribosyltransferase" evidence="9">
    <location>
        <begin position="162"/>
        <end position="398"/>
    </location>
</feature>
<evidence type="ECO:0000256" key="7">
    <source>
        <dbReference type="HAMAP-Rule" id="MF_00570"/>
    </source>
</evidence>
<evidence type="ECO:0000256" key="2">
    <source>
        <dbReference type="ARBA" id="ARBA00010897"/>
    </source>
</evidence>
<feature type="modified residue" description="Phosphohistidine; by autocatalysis" evidence="7">
    <location>
        <position position="226"/>
    </location>
</feature>
<comment type="catalytic activity">
    <reaction evidence="7 8">
        <text>5-phospho-alpha-D-ribose 1-diphosphate + nicotinate + ATP + H2O = nicotinate beta-D-ribonucleotide + ADP + phosphate + diphosphate</text>
        <dbReference type="Rhea" id="RHEA:36163"/>
        <dbReference type="ChEBI" id="CHEBI:15377"/>
        <dbReference type="ChEBI" id="CHEBI:30616"/>
        <dbReference type="ChEBI" id="CHEBI:32544"/>
        <dbReference type="ChEBI" id="CHEBI:33019"/>
        <dbReference type="ChEBI" id="CHEBI:43474"/>
        <dbReference type="ChEBI" id="CHEBI:57502"/>
        <dbReference type="ChEBI" id="CHEBI:58017"/>
        <dbReference type="ChEBI" id="CHEBI:456216"/>
        <dbReference type="EC" id="6.3.4.21"/>
    </reaction>
</comment>
<dbReference type="InterPro" id="IPR006406">
    <property type="entry name" value="Nic_PRibTrfase"/>
</dbReference>
<dbReference type="SUPFAM" id="SSF51690">
    <property type="entry name" value="Nicotinate/Quinolinate PRTase C-terminal domain-like"/>
    <property type="match status" value="1"/>
</dbReference>
<evidence type="ECO:0000259" key="9">
    <source>
        <dbReference type="Pfam" id="PF04095"/>
    </source>
</evidence>
<dbReference type="PANTHER" id="PTHR11098">
    <property type="entry name" value="NICOTINATE PHOSPHORIBOSYLTRANSFERASE"/>
    <property type="match status" value="1"/>
</dbReference>
<reference evidence="11 12" key="1">
    <citation type="submission" date="2024-03" db="EMBL/GenBank/DDBJ databases">
        <title>Novel species of the genus Variovorax.</title>
        <authorList>
            <person name="Liu Q."/>
            <person name="Xin Y.-H."/>
        </authorList>
    </citation>
    <scope>NUCLEOTIDE SEQUENCE [LARGE SCALE GENOMIC DNA]</scope>
    <source>
        <strain evidence="11 12">KACC 18501</strain>
    </source>
</reference>
<comment type="function">
    <text evidence="7 8">Catalyzes the synthesis of beta-nicotinate D-ribonucleotide from nicotinate and 5-phospho-D-ribose 1-phosphate at the expense of ATP.</text>
</comment>
<evidence type="ECO:0000256" key="8">
    <source>
        <dbReference type="RuleBase" id="RU003838"/>
    </source>
</evidence>
<dbReference type="Proteomes" id="UP001363010">
    <property type="component" value="Unassembled WGS sequence"/>
</dbReference>
<gene>
    <name evidence="7 11" type="primary">pncB</name>
    <name evidence="11" type="ORF">WKW80_24990</name>
</gene>
<comment type="PTM">
    <text evidence="7 8">Transiently phosphorylated on a His residue during the reaction cycle. Phosphorylation strongly increases the affinity for substrates and increases the rate of nicotinate D-ribonucleotide production. Dephosphorylation regenerates the low-affinity form of the enzyme, leading to product release.</text>
</comment>
<dbReference type="PIRSF" id="PIRSF000484">
    <property type="entry name" value="NAPRT"/>
    <property type="match status" value="1"/>
</dbReference>
<dbReference type="EC" id="6.3.4.21" evidence="3 7"/>
<dbReference type="RefSeq" id="WP_340366269.1">
    <property type="nucleotide sequence ID" value="NZ_JBBKZV010000020.1"/>
</dbReference>
<keyword evidence="11" id="KW-0328">Glycosyltransferase</keyword>
<dbReference type="InterPro" id="IPR007229">
    <property type="entry name" value="Nic_PRibTrfase-Fam"/>
</dbReference>
<dbReference type="InterPro" id="IPR041525">
    <property type="entry name" value="N/Namide_PRibTrfase"/>
</dbReference>
<keyword evidence="4 7" id="KW-0597">Phosphoprotein</keyword>
<dbReference type="GO" id="GO:0016757">
    <property type="term" value="F:glycosyltransferase activity"/>
    <property type="evidence" value="ECO:0007669"/>
    <property type="project" value="UniProtKB-KW"/>
</dbReference>
<dbReference type="Gene3D" id="3.20.140.10">
    <property type="entry name" value="nicotinate phosphoribosyltransferase"/>
    <property type="match status" value="1"/>
</dbReference>
<dbReference type="PANTHER" id="PTHR11098:SF1">
    <property type="entry name" value="NICOTINATE PHOSPHORIBOSYLTRANSFERASE"/>
    <property type="match status" value="1"/>
</dbReference>
<comment type="caution">
    <text evidence="11">The sequence shown here is derived from an EMBL/GenBank/DDBJ whole genome shotgun (WGS) entry which is preliminary data.</text>
</comment>
<evidence type="ECO:0000256" key="3">
    <source>
        <dbReference type="ARBA" id="ARBA00013236"/>
    </source>
</evidence>
<feature type="domain" description="Nicotinate phosphoribosyltransferase N-terminal" evidence="10">
    <location>
        <begin position="7"/>
        <end position="126"/>
    </location>
</feature>
<protein>
    <recommendedName>
        <fullName evidence="3 7">Nicotinate phosphoribosyltransferase</fullName>
        <shortName evidence="7">NAPRTase</shortName>
        <ecNumber evidence="3 7">6.3.4.21</ecNumber>
    </recommendedName>
</protein>
<dbReference type="NCBIfam" id="NF003704">
    <property type="entry name" value="PRK05321.1"/>
    <property type="match status" value="1"/>
</dbReference>
<dbReference type="SUPFAM" id="SSF54675">
    <property type="entry name" value="Nicotinate/Quinolinate PRTase N-terminal domain-like"/>
    <property type="match status" value="1"/>
</dbReference>
<dbReference type="HAMAP" id="MF_00570">
    <property type="entry name" value="NAPRTase"/>
    <property type="match status" value="1"/>
</dbReference>
<keyword evidence="6 7" id="KW-0662">Pyridine nucleotide biosynthesis</keyword>
<dbReference type="CDD" id="cd01401">
    <property type="entry name" value="PncB_like"/>
    <property type="match status" value="1"/>
</dbReference>
<evidence type="ECO:0000313" key="11">
    <source>
        <dbReference type="EMBL" id="MEJ8825243.1"/>
    </source>
</evidence>
<evidence type="ECO:0000256" key="6">
    <source>
        <dbReference type="ARBA" id="ARBA00022642"/>
    </source>
</evidence>
<organism evidence="11 12">
    <name type="scientific">Variovorax humicola</name>
    <dbReference type="NCBI Taxonomy" id="1769758"/>
    <lineage>
        <taxon>Bacteria</taxon>
        <taxon>Pseudomonadati</taxon>
        <taxon>Pseudomonadota</taxon>
        <taxon>Betaproteobacteria</taxon>
        <taxon>Burkholderiales</taxon>
        <taxon>Comamonadaceae</taxon>
        <taxon>Variovorax</taxon>
    </lineage>
</organism>
<evidence type="ECO:0000256" key="1">
    <source>
        <dbReference type="ARBA" id="ARBA00004952"/>
    </source>
</evidence>
<comment type="similarity">
    <text evidence="2 7 8">Belongs to the NAPRTase family.</text>
</comment>
<dbReference type="InterPro" id="IPR040727">
    <property type="entry name" value="NAPRTase_N"/>
</dbReference>
<keyword evidence="11" id="KW-0808">Transferase</keyword>
<keyword evidence="12" id="KW-1185">Reference proteome</keyword>
<dbReference type="EMBL" id="JBBKZV010000020">
    <property type="protein sequence ID" value="MEJ8825243.1"/>
    <property type="molecule type" value="Genomic_DNA"/>
</dbReference>